<dbReference type="PANTHER" id="PTHR46825">
    <property type="entry name" value="D-ALANYL-D-ALANINE-CARBOXYPEPTIDASE/ENDOPEPTIDASE AMPH"/>
    <property type="match status" value="1"/>
</dbReference>
<reference evidence="3 4" key="1">
    <citation type="submission" date="2019-12" db="EMBL/GenBank/DDBJ databases">
        <authorList>
            <person name="Kim Y.S."/>
        </authorList>
    </citation>
    <scope>NUCLEOTIDE SEQUENCE [LARGE SCALE GENOMIC DNA]</scope>
    <source>
        <strain evidence="3 4">GA093</strain>
    </source>
</reference>
<gene>
    <name evidence="3" type="ORF">GON26_17730</name>
</gene>
<dbReference type="InterPro" id="IPR001466">
    <property type="entry name" value="Beta-lactam-related"/>
</dbReference>
<dbReference type="RefSeq" id="WP_160376106.1">
    <property type="nucleotide sequence ID" value="NZ_WSTB01000011.1"/>
</dbReference>
<comment type="caution">
    <text evidence="3">The sequence shown here is derived from an EMBL/GenBank/DDBJ whole genome shotgun (WGS) entry which is preliminary data.</text>
</comment>
<dbReference type="GO" id="GO:0016787">
    <property type="term" value="F:hydrolase activity"/>
    <property type="evidence" value="ECO:0007669"/>
    <property type="project" value="UniProtKB-KW"/>
</dbReference>
<evidence type="ECO:0000256" key="1">
    <source>
        <dbReference type="SAM" id="SignalP"/>
    </source>
</evidence>
<dbReference type="AlphaFoldDB" id="A0A6I4NP30"/>
<proteinExistence type="predicted"/>
<dbReference type="InterPro" id="IPR012338">
    <property type="entry name" value="Beta-lactam/transpept-like"/>
</dbReference>
<sequence>MNATLKLSALFSILFLVSNSIVTAQKKDSYPVIDSIVSLSKPTFNGVVLISKNGKTVYSKANGYANFETKTPIQVDSQFEIMSNSKQIAAVLILKEVELGRISLQAPIKKYLPELTQTWADSVTVHQLMNHTHGIIALEKPLIFKPGTDFKYGNLSFSLLGKIVEFSTRKKYDEVANALFLKLNMKKTYCYSRDKVQNVVSGYINDNNVFERVQNSQITNETLGADGVVSTAGDLAIWNDNLHKGKILKPETYALMLKYNTTSQHNFFGKQKEGYGYGIRIIEKESEMYLGHTGLGDGFSTVNLYFPEGDMSLIILENQMFTNHELFYINEIKIKNNLLKSNIADRNR</sequence>
<name>A0A6I4NP30_9FLAO</name>
<evidence type="ECO:0000313" key="3">
    <source>
        <dbReference type="EMBL" id="MWB96206.1"/>
    </source>
</evidence>
<dbReference type="EMBL" id="WSTB01000011">
    <property type="protein sequence ID" value="MWB96206.1"/>
    <property type="molecule type" value="Genomic_DNA"/>
</dbReference>
<dbReference type="Gene3D" id="3.40.710.10">
    <property type="entry name" value="DD-peptidase/beta-lactamase superfamily"/>
    <property type="match status" value="1"/>
</dbReference>
<dbReference type="InterPro" id="IPR050491">
    <property type="entry name" value="AmpC-like"/>
</dbReference>
<dbReference type="PANTHER" id="PTHR46825:SF9">
    <property type="entry name" value="BETA-LACTAMASE-RELATED DOMAIN-CONTAINING PROTEIN"/>
    <property type="match status" value="1"/>
</dbReference>
<organism evidence="3 4">
    <name type="scientific">Flavobacterium hydrocarbonoxydans</name>
    <dbReference type="NCBI Taxonomy" id="2683249"/>
    <lineage>
        <taxon>Bacteria</taxon>
        <taxon>Pseudomonadati</taxon>
        <taxon>Bacteroidota</taxon>
        <taxon>Flavobacteriia</taxon>
        <taxon>Flavobacteriales</taxon>
        <taxon>Flavobacteriaceae</taxon>
        <taxon>Flavobacterium</taxon>
    </lineage>
</organism>
<evidence type="ECO:0000259" key="2">
    <source>
        <dbReference type="Pfam" id="PF00144"/>
    </source>
</evidence>
<dbReference type="Proteomes" id="UP000471501">
    <property type="component" value="Unassembled WGS sequence"/>
</dbReference>
<feature type="domain" description="Beta-lactamase-related" evidence="2">
    <location>
        <begin position="47"/>
        <end position="326"/>
    </location>
</feature>
<protein>
    <submittedName>
        <fullName evidence="3">Serine hydrolase</fullName>
    </submittedName>
</protein>
<feature type="chain" id="PRO_5026031612" evidence="1">
    <location>
        <begin position="25"/>
        <end position="348"/>
    </location>
</feature>
<dbReference type="SUPFAM" id="SSF56601">
    <property type="entry name" value="beta-lactamase/transpeptidase-like"/>
    <property type="match status" value="1"/>
</dbReference>
<dbReference type="Pfam" id="PF00144">
    <property type="entry name" value="Beta-lactamase"/>
    <property type="match status" value="1"/>
</dbReference>
<keyword evidence="3" id="KW-0378">Hydrolase</keyword>
<keyword evidence="4" id="KW-1185">Reference proteome</keyword>
<evidence type="ECO:0000313" key="4">
    <source>
        <dbReference type="Proteomes" id="UP000471501"/>
    </source>
</evidence>
<keyword evidence="1" id="KW-0732">Signal</keyword>
<feature type="signal peptide" evidence="1">
    <location>
        <begin position="1"/>
        <end position="24"/>
    </location>
</feature>
<accession>A0A6I4NP30</accession>